<evidence type="ECO:0000259" key="3">
    <source>
        <dbReference type="SMART" id="SM00062"/>
    </source>
</evidence>
<name>A0A938Y228_9BACL</name>
<reference evidence="4" key="1">
    <citation type="submission" date="2021-01" db="EMBL/GenBank/DDBJ databases">
        <title>Genomic Encyclopedia of Type Strains, Phase IV (KMG-IV): sequencing the most valuable type-strain genomes for metagenomic binning, comparative biology and taxonomic classification.</title>
        <authorList>
            <person name="Goeker M."/>
        </authorList>
    </citation>
    <scope>NUCLEOTIDE SEQUENCE</scope>
    <source>
        <strain evidence="4">DSM 25523</strain>
    </source>
</reference>
<organism evidence="4 5">
    <name type="scientific">Brevibacillus fulvus</name>
    <dbReference type="NCBI Taxonomy" id="1125967"/>
    <lineage>
        <taxon>Bacteria</taxon>
        <taxon>Bacillati</taxon>
        <taxon>Bacillota</taxon>
        <taxon>Bacilli</taxon>
        <taxon>Bacillales</taxon>
        <taxon>Paenibacillaceae</taxon>
        <taxon>Brevibacillus</taxon>
    </lineage>
</organism>
<keyword evidence="4" id="KW-0675">Receptor</keyword>
<evidence type="ECO:0000256" key="1">
    <source>
        <dbReference type="SAM" id="MobiDB-lite"/>
    </source>
</evidence>
<gene>
    <name evidence="4" type="ORF">JOD01_001365</name>
</gene>
<dbReference type="EMBL" id="JAFBEB010000003">
    <property type="protein sequence ID" value="MBM7589765.1"/>
    <property type="molecule type" value="Genomic_DNA"/>
</dbReference>
<dbReference type="Pfam" id="PF16868">
    <property type="entry name" value="NMT1_3"/>
    <property type="match status" value="1"/>
</dbReference>
<accession>A0A938Y228</accession>
<keyword evidence="5" id="KW-1185">Reference proteome</keyword>
<evidence type="ECO:0000313" key="4">
    <source>
        <dbReference type="EMBL" id="MBM7589765.1"/>
    </source>
</evidence>
<dbReference type="RefSeq" id="WP_204517483.1">
    <property type="nucleotide sequence ID" value="NZ_BAABIN010000038.1"/>
</dbReference>
<protein>
    <submittedName>
        <fullName evidence="4">TRAP transporter TAXI family solute receptor</fullName>
    </submittedName>
</protein>
<dbReference type="SMART" id="SM00062">
    <property type="entry name" value="PBPb"/>
    <property type="match status" value="1"/>
</dbReference>
<feature type="signal peptide" evidence="2">
    <location>
        <begin position="1"/>
        <end position="21"/>
    </location>
</feature>
<feature type="domain" description="Solute-binding protein family 3/N-terminal" evidence="3">
    <location>
        <begin position="58"/>
        <end position="287"/>
    </location>
</feature>
<dbReference type="InterPro" id="IPR001638">
    <property type="entry name" value="Solute-binding_3/MltF_N"/>
</dbReference>
<evidence type="ECO:0000256" key="2">
    <source>
        <dbReference type="SAM" id="SignalP"/>
    </source>
</evidence>
<dbReference type="SUPFAM" id="SSF53850">
    <property type="entry name" value="Periplasmic binding protein-like II"/>
    <property type="match status" value="1"/>
</dbReference>
<dbReference type="PANTHER" id="PTHR42941:SF1">
    <property type="entry name" value="SLL1037 PROTEIN"/>
    <property type="match status" value="1"/>
</dbReference>
<dbReference type="CDD" id="cd13567">
    <property type="entry name" value="PBP2_TtGluBP"/>
    <property type="match status" value="1"/>
</dbReference>
<dbReference type="NCBIfam" id="TIGR02122">
    <property type="entry name" value="TRAP_TAXI"/>
    <property type="match status" value="1"/>
</dbReference>
<dbReference type="AlphaFoldDB" id="A0A938Y228"/>
<dbReference type="InterPro" id="IPR011852">
    <property type="entry name" value="TRAP_TAXI"/>
</dbReference>
<dbReference type="PANTHER" id="PTHR42941">
    <property type="entry name" value="SLL1037 PROTEIN"/>
    <property type="match status" value="1"/>
</dbReference>
<dbReference type="Proteomes" id="UP000717624">
    <property type="component" value="Unassembled WGS sequence"/>
</dbReference>
<evidence type="ECO:0000313" key="5">
    <source>
        <dbReference type="Proteomes" id="UP000717624"/>
    </source>
</evidence>
<dbReference type="Gene3D" id="3.40.190.10">
    <property type="entry name" value="Periplasmic binding protein-like II"/>
    <property type="match status" value="2"/>
</dbReference>
<keyword evidence="2" id="KW-0732">Signal</keyword>
<comment type="caution">
    <text evidence="4">The sequence shown here is derived from an EMBL/GenBank/DDBJ whole genome shotgun (WGS) entry which is preliminary data.</text>
</comment>
<feature type="chain" id="PRO_5038984782" evidence="2">
    <location>
        <begin position="22"/>
        <end position="345"/>
    </location>
</feature>
<feature type="region of interest" description="Disordered" evidence="1">
    <location>
        <begin position="25"/>
        <end position="54"/>
    </location>
</feature>
<dbReference type="PROSITE" id="PS51257">
    <property type="entry name" value="PROKAR_LIPOPROTEIN"/>
    <property type="match status" value="1"/>
</dbReference>
<sequence>MKKRNVFLSITLLLTMALATACGSGGGNTASTPASDTASNSGAESSGGSGAAANDPQQLVIATGGTGGTYYPLGGGMAEQISKNAGVTATAQATGASAENLRLLRDQQADIAFTQSDIAEYGNKGINMFQQDGALDFKAMGTLYNETIQIVVSANSNINTVTDLKGKRVSVGAPGSGTEINAQQILEAYGLTFDDVQVQRLSFADSAKAIQDGQLDAAFQTAGAPTAAITELAATTGVKVIPIDKDKIDAIIAKYPYYVEETIPGNTYTTVKDDITTVAVKAMLVVRSDLSDDLVYKITKAIYENTDKLGHAKAKDIKIENALSGVSLPVHPGAEKFFTEKGVKK</sequence>
<proteinExistence type="predicted"/>